<protein>
    <recommendedName>
        <fullName evidence="9">TRAP transporter small permease protein</fullName>
    </recommendedName>
</protein>
<comment type="subcellular location">
    <subcellularLocation>
        <location evidence="1 9">Cell inner membrane</location>
        <topology evidence="1 9">Multi-pass membrane protein</topology>
    </subcellularLocation>
</comment>
<dbReference type="OrthoDB" id="9797534at2"/>
<comment type="similarity">
    <text evidence="8 9">Belongs to the TRAP transporter small permease family.</text>
</comment>
<evidence type="ECO:0000259" key="10">
    <source>
        <dbReference type="Pfam" id="PF04290"/>
    </source>
</evidence>
<dbReference type="GO" id="GO:0022857">
    <property type="term" value="F:transmembrane transporter activity"/>
    <property type="evidence" value="ECO:0007669"/>
    <property type="project" value="UniProtKB-UniRule"/>
</dbReference>
<dbReference type="EMBL" id="SBLC01000010">
    <property type="protein sequence ID" value="RWY41627.1"/>
    <property type="molecule type" value="Genomic_DNA"/>
</dbReference>
<evidence type="ECO:0000313" key="11">
    <source>
        <dbReference type="EMBL" id="RWY41627.1"/>
    </source>
</evidence>
<evidence type="ECO:0000256" key="4">
    <source>
        <dbReference type="ARBA" id="ARBA00022519"/>
    </source>
</evidence>
<dbReference type="PANTHER" id="PTHR35011:SF10">
    <property type="entry name" value="TRAP TRANSPORTER SMALL PERMEASE PROTEIN"/>
    <property type="match status" value="1"/>
</dbReference>
<evidence type="ECO:0000256" key="5">
    <source>
        <dbReference type="ARBA" id="ARBA00022692"/>
    </source>
</evidence>
<sequence length="194" mass="20863">MTVQGMASAPSPFSIGAIMLRGYLAFSDRTSRAAETLAVLLLYGFCALMLAEVFARGFLSTSLAMSWEFSAFAMAGVFLLGAGPAMRHGAHVRVTLVLGALPPKGQRVLEVAAVLGAIACAVLLCWIFTSLFLNSWAKDLRQSSYTATPLIWPHGLAMLGSVQFVLDMVARLIRTLLNETSEQPLPKVQELQDA</sequence>
<evidence type="ECO:0000256" key="1">
    <source>
        <dbReference type="ARBA" id="ARBA00004429"/>
    </source>
</evidence>
<gene>
    <name evidence="11" type="ORF">EP867_09310</name>
</gene>
<organism evidence="11 12">
    <name type="scientific">Falsigemmobacter intermedius</name>
    <dbReference type="NCBI Taxonomy" id="1553448"/>
    <lineage>
        <taxon>Bacteria</taxon>
        <taxon>Pseudomonadati</taxon>
        <taxon>Pseudomonadota</taxon>
        <taxon>Alphaproteobacteria</taxon>
        <taxon>Rhodobacterales</taxon>
        <taxon>Paracoccaceae</taxon>
        <taxon>Falsigemmobacter</taxon>
    </lineage>
</organism>
<evidence type="ECO:0000256" key="8">
    <source>
        <dbReference type="ARBA" id="ARBA00038436"/>
    </source>
</evidence>
<keyword evidence="7 9" id="KW-0472">Membrane</keyword>
<comment type="caution">
    <text evidence="11">The sequence shown here is derived from an EMBL/GenBank/DDBJ whole genome shotgun (WGS) entry which is preliminary data.</text>
</comment>
<proteinExistence type="inferred from homology"/>
<comment type="function">
    <text evidence="9">Part of the tripartite ATP-independent periplasmic (TRAP) transport system.</text>
</comment>
<feature type="transmembrane region" description="Helical" evidence="9">
    <location>
        <begin position="6"/>
        <end position="24"/>
    </location>
</feature>
<evidence type="ECO:0000256" key="7">
    <source>
        <dbReference type="ARBA" id="ARBA00023136"/>
    </source>
</evidence>
<keyword evidence="2 9" id="KW-0813">Transport</keyword>
<dbReference type="Proteomes" id="UP000287168">
    <property type="component" value="Unassembled WGS sequence"/>
</dbReference>
<dbReference type="PANTHER" id="PTHR35011">
    <property type="entry name" value="2,3-DIKETO-L-GULONATE TRAP TRANSPORTER SMALL PERMEASE PROTEIN YIAM"/>
    <property type="match status" value="1"/>
</dbReference>
<comment type="subunit">
    <text evidence="9">The complex comprises the extracytoplasmic solute receptor protein and the two transmembrane proteins.</text>
</comment>
<feature type="transmembrane region" description="Helical" evidence="9">
    <location>
        <begin position="151"/>
        <end position="170"/>
    </location>
</feature>
<feature type="domain" description="Tripartite ATP-independent periplasmic transporters DctQ component" evidence="10">
    <location>
        <begin position="46"/>
        <end position="176"/>
    </location>
</feature>
<accession>A0A444MCA8</accession>
<evidence type="ECO:0000256" key="9">
    <source>
        <dbReference type="RuleBase" id="RU369079"/>
    </source>
</evidence>
<feature type="transmembrane region" description="Helical" evidence="9">
    <location>
        <begin position="108"/>
        <end position="131"/>
    </location>
</feature>
<keyword evidence="3" id="KW-1003">Cell membrane</keyword>
<name>A0A444MCA8_9RHOB</name>
<keyword evidence="4 9" id="KW-0997">Cell inner membrane</keyword>
<feature type="transmembrane region" description="Helical" evidence="9">
    <location>
        <begin position="67"/>
        <end position="87"/>
    </location>
</feature>
<evidence type="ECO:0000256" key="2">
    <source>
        <dbReference type="ARBA" id="ARBA00022448"/>
    </source>
</evidence>
<evidence type="ECO:0000313" key="12">
    <source>
        <dbReference type="Proteomes" id="UP000287168"/>
    </source>
</evidence>
<feature type="transmembrane region" description="Helical" evidence="9">
    <location>
        <begin position="36"/>
        <end position="55"/>
    </location>
</feature>
<dbReference type="InterPro" id="IPR007387">
    <property type="entry name" value="TRAP_DctQ"/>
</dbReference>
<keyword evidence="5 9" id="KW-0812">Transmembrane</keyword>
<evidence type="ECO:0000256" key="6">
    <source>
        <dbReference type="ARBA" id="ARBA00022989"/>
    </source>
</evidence>
<dbReference type="GO" id="GO:0015740">
    <property type="term" value="P:C4-dicarboxylate transport"/>
    <property type="evidence" value="ECO:0007669"/>
    <property type="project" value="TreeGrafter"/>
</dbReference>
<reference evidence="11 12" key="1">
    <citation type="journal article" date="2015" name="Int. J. Syst. Evol. Microbiol.">
        <title>Gemmobacter intermedius sp. nov., isolated from a white stork (Ciconia ciconia).</title>
        <authorList>
            <person name="Kampfer P."/>
            <person name="Jerzak L."/>
            <person name="Wilharm G."/>
            <person name="Golke J."/>
            <person name="Busse H.J."/>
            <person name="Glaeser S.P."/>
        </authorList>
    </citation>
    <scope>NUCLEOTIDE SEQUENCE [LARGE SCALE GENOMIC DNA]</scope>
    <source>
        <strain evidence="11 12">119/4</strain>
    </source>
</reference>
<dbReference type="Pfam" id="PF04290">
    <property type="entry name" value="DctQ"/>
    <property type="match status" value="1"/>
</dbReference>
<comment type="caution">
    <text evidence="9">Lacks conserved residue(s) required for the propagation of feature annotation.</text>
</comment>
<dbReference type="GO" id="GO:0005886">
    <property type="term" value="C:plasma membrane"/>
    <property type="evidence" value="ECO:0007669"/>
    <property type="project" value="UniProtKB-SubCell"/>
</dbReference>
<keyword evidence="12" id="KW-1185">Reference proteome</keyword>
<dbReference type="AlphaFoldDB" id="A0A444MCA8"/>
<keyword evidence="6 9" id="KW-1133">Transmembrane helix</keyword>
<dbReference type="InterPro" id="IPR055348">
    <property type="entry name" value="DctQ"/>
</dbReference>
<evidence type="ECO:0000256" key="3">
    <source>
        <dbReference type="ARBA" id="ARBA00022475"/>
    </source>
</evidence>